<evidence type="ECO:0000313" key="4">
    <source>
        <dbReference type="Proteomes" id="UP000676565"/>
    </source>
</evidence>
<name>A0ABS5BZK8_9BACT</name>
<feature type="transmembrane region" description="Helical" evidence="1">
    <location>
        <begin position="58"/>
        <end position="78"/>
    </location>
</feature>
<keyword evidence="1" id="KW-1133">Transmembrane helix</keyword>
<keyword evidence="1" id="KW-0472">Membrane</keyword>
<dbReference type="PANTHER" id="PTHR37938">
    <property type="entry name" value="BLL0215 PROTEIN"/>
    <property type="match status" value="1"/>
</dbReference>
<proteinExistence type="predicted"/>
<evidence type="ECO:0000259" key="2">
    <source>
        <dbReference type="Pfam" id="PF03703"/>
    </source>
</evidence>
<dbReference type="EMBL" id="JAGKQQ010000001">
    <property type="protein sequence ID" value="MBP3958670.1"/>
    <property type="molecule type" value="Genomic_DNA"/>
</dbReference>
<keyword evidence="1" id="KW-0812">Transmembrane</keyword>
<protein>
    <submittedName>
        <fullName evidence="3">PH domain-containing protein</fullName>
    </submittedName>
</protein>
<accession>A0ABS5BZK8</accession>
<dbReference type="PANTHER" id="PTHR37938:SF1">
    <property type="entry name" value="BLL0215 PROTEIN"/>
    <property type="match status" value="1"/>
</dbReference>
<evidence type="ECO:0000256" key="1">
    <source>
        <dbReference type="SAM" id="Phobius"/>
    </source>
</evidence>
<evidence type="ECO:0000313" key="3">
    <source>
        <dbReference type="EMBL" id="MBP3958670.1"/>
    </source>
</evidence>
<comment type="caution">
    <text evidence="3">The sequence shown here is derived from an EMBL/GenBank/DDBJ whole genome shotgun (WGS) entry which is preliminary data.</text>
</comment>
<dbReference type="Pfam" id="PF03703">
    <property type="entry name" value="bPH_2"/>
    <property type="match status" value="1"/>
</dbReference>
<dbReference type="Proteomes" id="UP000676565">
    <property type="component" value="Unassembled WGS sequence"/>
</dbReference>
<dbReference type="InterPro" id="IPR005182">
    <property type="entry name" value="YdbS-like_PH"/>
</dbReference>
<reference evidence="3 4" key="1">
    <citation type="submission" date="2021-04" db="EMBL/GenBank/DDBJ databases">
        <authorList>
            <person name="Ivanova A."/>
        </authorList>
    </citation>
    <scope>NUCLEOTIDE SEQUENCE [LARGE SCALE GENOMIC DNA]</scope>
    <source>
        <strain evidence="3 4">G18</strain>
    </source>
</reference>
<gene>
    <name evidence="3" type="ORF">J8F10_25770</name>
</gene>
<keyword evidence="4" id="KW-1185">Reference proteome</keyword>
<organism evidence="3 4">
    <name type="scientific">Gemmata palustris</name>
    <dbReference type="NCBI Taxonomy" id="2822762"/>
    <lineage>
        <taxon>Bacteria</taxon>
        <taxon>Pseudomonadati</taxon>
        <taxon>Planctomycetota</taxon>
        <taxon>Planctomycetia</taxon>
        <taxon>Gemmatales</taxon>
        <taxon>Gemmataceae</taxon>
        <taxon>Gemmata</taxon>
    </lineage>
</organism>
<feature type="domain" description="YdbS-like PH" evidence="2">
    <location>
        <begin position="81"/>
        <end position="151"/>
    </location>
</feature>
<feature type="transmembrane region" description="Helical" evidence="1">
    <location>
        <begin position="25"/>
        <end position="46"/>
    </location>
</feature>
<sequence length="162" mass="18240">MTAHQQTSDPAQADRIWFGYHPRTLAPTIAIVAVVSFITWTGRWYLDHLSELANRLGVLALFAIAWGPWPVLGAVFLYRTVTYSYRLTDRALIVDFGFWHRPVPPVLLAEITGVRTGSTVLRRALGVGWIEVRTAGRLLRLTGVRKPEEMAERIRAATTTNK</sequence>
<dbReference type="RefSeq" id="WP_210658868.1">
    <property type="nucleotide sequence ID" value="NZ_JAGKQQ010000001.1"/>
</dbReference>